<dbReference type="RefSeq" id="WP_022169767.1">
    <property type="nucleotide sequence ID" value="NZ_CALLAX010000064.1"/>
</dbReference>
<dbReference type="Gene3D" id="3.90.1150.30">
    <property type="match status" value="1"/>
</dbReference>
<dbReference type="SUPFAM" id="SSF46767">
    <property type="entry name" value="Methylated DNA-protein cysteine methyltransferase, C-terminal domain"/>
    <property type="match status" value="1"/>
</dbReference>
<dbReference type="PANTHER" id="PTHR42942:SF1">
    <property type="entry name" value="ALKYLTRANSFERASE-LIKE PROTEIN 1"/>
    <property type="match status" value="1"/>
</dbReference>
<dbReference type="GO" id="GO:0006281">
    <property type="term" value="P:DNA repair"/>
    <property type="evidence" value="ECO:0007669"/>
    <property type="project" value="InterPro"/>
</dbReference>
<keyword evidence="3" id="KW-0489">Methyltransferase</keyword>
<evidence type="ECO:0000313" key="3">
    <source>
        <dbReference type="EMBL" id="CUN19519.1"/>
    </source>
</evidence>
<dbReference type="CDD" id="cd06445">
    <property type="entry name" value="ATase"/>
    <property type="match status" value="1"/>
</dbReference>
<dbReference type="Gene3D" id="1.10.10.10">
    <property type="entry name" value="Winged helix-like DNA-binding domain superfamily/Winged helix DNA-binding domain"/>
    <property type="match status" value="1"/>
</dbReference>
<reference evidence="3 4" key="1">
    <citation type="submission" date="2015-09" db="EMBL/GenBank/DDBJ databases">
        <authorList>
            <consortium name="Pathogen Informatics"/>
        </authorList>
    </citation>
    <scope>NUCLEOTIDE SEQUENCE [LARGE SCALE GENOMIC DNA]</scope>
    <source>
        <strain evidence="3 4">2789STDY5834966</strain>
    </source>
</reference>
<feature type="domain" description="Methylated-DNA-[protein]-cysteine S-methyltransferase DNA binding" evidence="2">
    <location>
        <begin position="112"/>
        <end position="192"/>
    </location>
</feature>
<dbReference type="EMBL" id="CYYC01000052">
    <property type="protein sequence ID" value="CUN19519.1"/>
    <property type="molecule type" value="Genomic_DNA"/>
</dbReference>
<organism evidence="3 4">
    <name type="scientific">Anaerobutyricum hallii</name>
    <dbReference type="NCBI Taxonomy" id="39488"/>
    <lineage>
        <taxon>Bacteria</taxon>
        <taxon>Bacillati</taxon>
        <taxon>Bacillota</taxon>
        <taxon>Clostridia</taxon>
        <taxon>Lachnospirales</taxon>
        <taxon>Lachnospiraceae</taxon>
        <taxon>Anaerobutyricum</taxon>
    </lineage>
</organism>
<evidence type="ECO:0000259" key="2">
    <source>
        <dbReference type="Pfam" id="PF01035"/>
    </source>
</evidence>
<dbReference type="PANTHER" id="PTHR42942">
    <property type="entry name" value="6-O-METHYLGUANINE DNA METHYLTRANSFERASE"/>
    <property type="match status" value="1"/>
</dbReference>
<dbReference type="InterPro" id="IPR052520">
    <property type="entry name" value="ATL_DNA_repair"/>
</dbReference>
<dbReference type="Proteomes" id="UP000095390">
    <property type="component" value="Unassembled WGS sequence"/>
</dbReference>
<gene>
    <name evidence="3" type="primary">yjbR</name>
    <name evidence="3" type="ORF">ERS852578_02799</name>
</gene>
<protein>
    <submittedName>
        <fullName evidence="3">Methylated-DNA--protein-cysteine methyltransferase</fullName>
    </submittedName>
</protein>
<dbReference type="GO" id="GO:0032259">
    <property type="term" value="P:methylation"/>
    <property type="evidence" value="ECO:0007669"/>
    <property type="project" value="UniProtKB-KW"/>
</dbReference>
<evidence type="ECO:0000313" key="4">
    <source>
        <dbReference type="Proteomes" id="UP000095390"/>
    </source>
</evidence>
<dbReference type="SUPFAM" id="SSF142906">
    <property type="entry name" value="YjbR-like"/>
    <property type="match status" value="1"/>
</dbReference>
<dbReference type="OrthoDB" id="9789813at2"/>
<dbReference type="GO" id="GO:0008168">
    <property type="term" value="F:methyltransferase activity"/>
    <property type="evidence" value="ECO:0007669"/>
    <property type="project" value="UniProtKB-KW"/>
</dbReference>
<name>A0A173UX09_9FIRM</name>
<evidence type="ECO:0000256" key="1">
    <source>
        <dbReference type="ARBA" id="ARBA00022763"/>
    </source>
</evidence>
<dbReference type="NCBIfam" id="TIGR00589">
    <property type="entry name" value="ogt"/>
    <property type="match status" value="1"/>
</dbReference>
<dbReference type="Pfam" id="PF04237">
    <property type="entry name" value="YjbR"/>
    <property type="match status" value="1"/>
</dbReference>
<dbReference type="AlphaFoldDB" id="A0A173UX09"/>
<dbReference type="InterPro" id="IPR036217">
    <property type="entry name" value="MethylDNA_cys_MeTrfase_DNAb"/>
</dbReference>
<keyword evidence="1" id="KW-0227">DNA damage</keyword>
<dbReference type="InterPro" id="IPR014048">
    <property type="entry name" value="MethylDNA_cys_MeTrfase_DNA-bd"/>
</dbReference>
<dbReference type="InterPro" id="IPR058532">
    <property type="entry name" value="YjbR/MT2646/Rv2570-like"/>
</dbReference>
<proteinExistence type="predicted"/>
<dbReference type="InterPro" id="IPR038056">
    <property type="entry name" value="YjbR-like_sf"/>
</dbReference>
<keyword evidence="3" id="KW-0808">Transferase</keyword>
<accession>A0A173UX09</accession>
<dbReference type="InterPro" id="IPR036388">
    <property type="entry name" value="WH-like_DNA-bd_sf"/>
</dbReference>
<sequence length="209" mass="23818">MNTREEAIKYGLSFANTYVEAPFRDQNWQLVRVKGSKKAFLWVYEKDGFIHLNVKVEPEWRDFWREVYSSVIPGYHQNKKYWNTLILDGTIPEKEVKRMITESYDIVTDSPTKRIYEAVKKIPKGHVATYGQVAAMAGNPKMSRAVGNALHKNPDPENIPCFRVVNFKGELAGAFAFGGEGEQAKRLEEDGVEVKNGKVDLKKFGINSN</sequence>
<dbReference type="Pfam" id="PF01035">
    <property type="entry name" value="DNA_binding_1"/>
    <property type="match status" value="1"/>
</dbReference>